<dbReference type="GO" id="GO:0046990">
    <property type="term" value="F:N-hydroxyarylamine O-acetyltransferase activity"/>
    <property type="evidence" value="ECO:0007669"/>
    <property type="project" value="UniProtKB-EC"/>
</dbReference>
<dbReference type="EMBL" id="JACHGF010000006">
    <property type="protein sequence ID" value="MBB5285658.1"/>
    <property type="molecule type" value="Genomic_DNA"/>
</dbReference>
<name>A0A840TZR0_9BACT</name>
<evidence type="ECO:0000256" key="2">
    <source>
        <dbReference type="RuleBase" id="RU003452"/>
    </source>
</evidence>
<evidence type="ECO:0000313" key="3">
    <source>
        <dbReference type="EMBL" id="MBB5285658.1"/>
    </source>
</evidence>
<accession>A0A840TZR0</accession>
<dbReference type="Gene3D" id="3.30.2140.10">
    <property type="entry name" value="Arylamine N-acetyltransferase"/>
    <property type="match status" value="1"/>
</dbReference>
<reference evidence="3 4" key="1">
    <citation type="submission" date="2020-08" db="EMBL/GenBank/DDBJ databases">
        <title>Genomic Encyclopedia of Type Strains, Phase IV (KMG-IV): sequencing the most valuable type-strain genomes for metagenomic binning, comparative biology and taxonomic classification.</title>
        <authorList>
            <person name="Goeker M."/>
        </authorList>
    </citation>
    <scope>NUCLEOTIDE SEQUENCE [LARGE SCALE GENOMIC DNA]</scope>
    <source>
        <strain evidence="3 4">DSM 105074</strain>
    </source>
</reference>
<dbReference type="PANTHER" id="PTHR11786:SF0">
    <property type="entry name" value="ARYLAMINE N-ACETYLTRANSFERASE 4-RELATED"/>
    <property type="match status" value="1"/>
</dbReference>
<dbReference type="AlphaFoldDB" id="A0A840TZR0"/>
<evidence type="ECO:0000256" key="1">
    <source>
        <dbReference type="ARBA" id="ARBA00006547"/>
    </source>
</evidence>
<dbReference type="InterPro" id="IPR001447">
    <property type="entry name" value="Arylamine_N-AcTrfase"/>
</dbReference>
<gene>
    <name evidence="3" type="ORF">HNQ92_003818</name>
</gene>
<comment type="similarity">
    <text evidence="1 2">Belongs to the arylamine N-acetyltransferase family.</text>
</comment>
<dbReference type="RefSeq" id="WP_184176038.1">
    <property type="nucleotide sequence ID" value="NZ_JACHGF010000006.1"/>
</dbReference>
<comment type="caution">
    <text evidence="3">The sequence shown here is derived from an EMBL/GenBank/DDBJ whole genome shotgun (WGS) entry which is preliminary data.</text>
</comment>
<keyword evidence="3" id="KW-0012">Acyltransferase</keyword>
<keyword evidence="3" id="KW-0808">Transferase</keyword>
<dbReference type="Proteomes" id="UP000557307">
    <property type="component" value="Unassembled WGS sequence"/>
</dbReference>
<dbReference type="Gene3D" id="2.40.128.150">
    <property type="entry name" value="Cysteine proteinases"/>
    <property type="match status" value="1"/>
</dbReference>
<evidence type="ECO:0000313" key="4">
    <source>
        <dbReference type="Proteomes" id="UP000557307"/>
    </source>
</evidence>
<dbReference type="PANTHER" id="PTHR11786">
    <property type="entry name" value="N-HYDROXYARYLAMINE O-ACETYLTRANSFERASE"/>
    <property type="match status" value="1"/>
</dbReference>
<dbReference type="InterPro" id="IPR038765">
    <property type="entry name" value="Papain-like_cys_pep_sf"/>
</dbReference>
<dbReference type="Pfam" id="PF00797">
    <property type="entry name" value="Acetyltransf_2"/>
    <property type="match status" value="1"/>
</dbReference>
<sequence length="251" mass="29053">MIIQAYLDRIGYGGTLEVSLEVLRSLHEHHLCNVPFENVAIWYGEGVSMDAPMVYHKVVEKQRGGFCYELNLLFHQLLGELGFTSSIVAARVFNTEGELGPPFDHLFLLVELDQLWLVDVGFGDLFLQPIAMHEAIIQTDGRNYFKVEKYAQEEYLLLMSSDKTTFERKYTFSITPRRPSDFALMCQEKQTNPTSHFVKNKICTRVTPDGRMTVFNDKFIHKMGEQKVEYLIEGEEHCKEILKSHFNIVFE</sequence>
<protein>
    <submittedName>
        <fullName evidence="3">N-hydroxyarylamine O-acetyltransferase</fullName>
        <ecNumber evidence="3">2.3.1.118</ecNumber>
    </submittedName>
</protein>
<dbReference type="PRINTS" id="PR01543">
    <property type="entry name" value="ANATRNSFRASE"/>
</dbReference>
<organism evidence="3 4">
    <name type="scientific">Rhabdobacter roseus</name>
    <dbReference type="NCBI Taxonomy" id="1655419"/>
    <lineage>
        <taxon>Bacteria</taxon>
        <taxon>Pseudomonadati</taxon>
        <taxon>Bacteroidota</taxon>
        <taxon>Cytophagia</taxon>
        <taxon>Cytophagales</taxon>
        <taxon>Cytophagaceae</taxon>
        <taxon>Rhabdobacter</taxon>
    </lineage>
</organism>
<dbReference type="SUPFAM" id="SSF54001">
    <property type="entry name" value="Cysteine proteinases"/>
    <property type="match status" value="1"/>
</dbReference>
<proteinExistence type="inferred from homology"/>
<dbReference type="EC" id="2.3.1.118" evidence="3"/>
<keyword evidence="4" id="KW-1185">Reference proteome</keyword>